<dbReference type="EMBL" id="CP042806">
    <property type="protein sequence ID" value="QEE27983.1"/>
    <property type="molecule type" value="Genomic_DNA"/>
</dbReference>
<dbReference type="PANTHER" id="PTHR33169:SF14">
    <property type="entry name" value="TRANSCRIPTIONAL REGULATOR RV3488"/>
    <property type="match status" value="1"/>
</dbReference>
<organism evidence="2 3">
    <name type="scientific">Terriglobus albidus</name>
    <dbReference type="NCBI Taxonomy" id="1592106"/>
    <lineage>
        <taxon>Bacteria</taxon>
        <taxon>Pseudomonadati</taxon>
        <taxon>Acidobacteriota</taxon>
        <taxon>Terriglobia</taxon>
        <taxon>Terriglobales</taxon>
        <taxon>Acidobacteriaceae</taxon>
        <taxon>Terriglobus</taxon>
    </lineage>
</organism>
<dbReference type="InterPro" id="IPR005149">
    <property type="entry name" value="Tscrpt_reg_PadR_N"/>
</dbReference>
<reference evidence="2 3" key="1">
    <citation type="submission" date="2019-08" db="EMBL/GenBank/DDBJ databases">
        <title>Complete genome sequence of Terriglobus albidus strain ORNL.</title>
        <authorList>
            <person name="Podar M."/>
        </authorList>
    </citation>
    <scope>NUCLEOTIDE SEQUENCE [LARGE SCALE GENOMIC DNA]</scope>
    <source>
        <strain evidence="2 3">ORNL</strain>
    </source>
</reference>
<dbReference type="NCBIfam" id="TIGR03433">
    <property type="entry name" value="padR_acidobact"/>
    <property type="match status" value="1"/>
</dbReference>
<dbReference type="RefSeq" id="WP_147647173.1">
    <property type="nucleotide sequence ID" value="NZ_CP042806.1"/>
</dbReference>
<accession>A0A5B9E6W4</accession>
<feature type="domain" description="Transcription regulator PadR N-terminal" evidence="1">
    <location>
        <begin position="17"/>
        <end position="90"/>
    </location>
</feature>
<name>A0A5B9E6W4_9BACT</name>
<dbReference type="KEGG" id="talb:FTW19_08235"/>
<dbReference type="InterPro" id="IPR052509">
    <property type="entry name" value="Metal_resp_DNA-bind_regulator"/>
</dbReference>
<dbReference type="OrthoDB" id="9808017at2"/>
<evidence type="ECO:0000313" key="2">
    <source>
        <dbReference type="EMBL" id="QEE27983.1"/>
    </source>
</evidence>
<evidence type="ECO:0000313" key="3">
    <source>
        <dbReference type="Proteomes" id="UP000321820"/>
    </source>
</evidence>
<dbReference type="SUPFAM" id="SSF46785">
    <property type="entry name" value="Winged helix' DNA-binding domain"/>
    <property type="match status" value="1"/>
</dbReference>
<keyword evidence="3" id="KW-1185">Reference proteome</keyword>
<dbReference type="Proteomes" id="UP000321820">
    <property type="component" value="Chromosome"/>
</dbReference>
<dbReference type="Pfam" id="PF03551">
    <property type="entry name" value="PadR"/>
    <property type="match status" value="1"/>
</dbReference>
<dbReference type="InterPro" id="IPR017799">
    <property type="entry name" value="Tscrpt_reg_PadR_acidobac-type"/>
</dbReference>
<dbReference type="PANTHER" id="PTHR33169">
    <property type="entry name" value="PADR-FAMILY TRANSCRIPTIONAL REGULATOR"/>
    <property type="match status" value="1"/>
</dbReference>
<sequence>MVDTKLEFLRGTLDVLILKALVWGPLHGYAITSLIRGHSDHALLLEEGTLYPALWRLQSKGLLAADWGLSENNRKAKFYRLTSEGRRQLHHEIKTWEAYATAVAKVLSAKEPSLSEVAK</sequence>
<dbReference type="AlphaFoldDB" id="A0A5B9E6W4"/>
<protein>
    <submittedName>
        <fullName evidence="2">PadR family transcriptional regulator</fullName>
    </submittedName>
</protein>
<dbReference type="InterPro" id="IPR036390">
    <property type="entry name" value="WH_DNA-bd_sf"/>
</dbReference>
<evidence type="ECO:0000259" key="1">
    <source>
        <dbReference type="Pfam" id="PF03551"/>
    </source>
</evidence>
<proteinExistence type="predicted"/>
<dbReference type="InterPro" id="IPR036388">
    <property type="entry name" value="WH-like_DNA-bd_sf"/>
</dbReference>
<gene>
    <name evidence="2" type="ORF">FTW19_08235</name>
</gene>
<dbReference type="Gene3D" id="1.10.10.10">
    <property type="entry name" value="Winged helix-like DNA-binding domain superfamily/Winged helix DNA-binding domain"/>
    <property type="match status" value="1"/>
</dbReference>